<dbReference type="PANTHER" id="PTHR11439:SF467">
    <property type="entry name" value="INTEGRASE CATALYTIC DOMAIN-CONTAINING PROTEIN"/>
    <property type="match status" value="1"/>
</dbReference>
<feature type="domain" description="CCHC-type" evidence="3">
    <location>
        <begin position="65"/>
        <end position="78"/>
    </location>
</feature>
<sequence length="903" mass="103591">MNELTSKCIQEGVRLRQEGHNLALVVTHRVTKKKGKFKKGKNFPPKKSGPREGSQSHDGKFTVSCYFCGKKGHVKKDCIKRKAWFEKRGINLSFGFLTTRKPKESEKFLFMGNRLKVEVVVVGEKYFITFIDDLSRYGYVYLMHEKSQAIDIFEMFIIEVERQLDKKIKIVRSDRGGEYYGRYDESGQNPGPFAKFLEKRGIRAQYTMLIRHSRRRNRTLMEMVRSMMSYSSVPISLWGEALKTAMYILNRVPTEARIYNPHEKKLDSRTISGYFIGYPNKSKGYRFYCPNHSVRIVETGNARFLENGEISGSNEPRKLDENEQHNRDGSLPQKNIAIENAVKPPQSAPLRRSQRERRPAITDDYVVYLQESDFDIGIRKNLVSFSQAMESDDSSKWMEAMNEELKSMAHNGVWDLIELPNSCKPVGCKWVFKTKRNAKGNIERFNARLVAKGFTQKEGIDYKDTFSPVSKKDSLRIIMALVAHFDLKLHQMDVKTAFLNGNLDEDIYMEQPEGFAKKGNEHLVCKLKKSIYGLKQASRQWYIKFNNTITSFGFKENIVDQCIYLKVSGSKFIFLILYVDDILLASSDLGLLRETKEYLSKNFHMVDMGEANYVIGIEIFRDRSRGVLGLSQKGYIDRVLERFNMQSCSLGIAPISKGDKLSKMQCPRNNMEMEQMKKIPYASAVGSLMYAQTCTRPDISFVVGMLGRYQSDPGFEHWKAAKKVMRYLQRTKDYMLTYKRLEQLEVVDYSDSDYGGCLESLKSTSGFVFMLANGAISWKSEKQSITASSTMEAEFVACFEASSHALWLRNFISGLSVVDSIAKPLRIYCDNTATVFFSKNGKFSSGSKHMDLKYLVVKERVQKQQVSIENIRTTLMVADPLTKGLPPKAYLEHVMRMGLLSNP</sequence>
<evidence type="ECO:0000256" key="1">
    <source>
        <dbReference type="PROSITE-ProRule" id="PRU00047"/>
    </source>
</evidence>
<dbReference type="SUPFAM" id="SSF57756">
    <property type="entry name" value="Retrovirus zinc finger-like domains"/>
    <property type="match status" value="1"/>
</dbReference>
<organism evidence="5 6">
    <name type="scientific">Vitis vinifera</name>
    <name type="common">Grape</name>
    <dbReference type="NCBI Taxonomy" id="29760"/>
    <lineage>
        <taxon>Eukaryota</taxon>
        <taxon>Viridiplantae</taxon>
        <taxon>Streptophyta</taxon>
        <taxon>Embryophyta</taxon>
        <taxon>Tracheophyta</taxon>
        <taxon>Spermatophyta</taxon>
        <taxon>Magnoliopsida</taxon>
        <taxon>eudicotyledons</taxon>
        <taxon>Gunneridae</taxon>
        <taxon>Pentapetalae</taxon>
        <taxon>rosids</taxon>
        <taxon>Vitales</taxon>
        <taxon>Vitaceae</taxon>
        <taxon>Viteae</taxon>
        <taxon>Vitis</taxon>
    </lineage>
</organism>
<dbReference type="InterPro" id="IPR036397">
    <property type="entry name" value="RNaseH_sf"/>
</dbReference>
<dbReference type="GO" id="GO:0008270">
    <property type="term" value="F:zinc ion binding"/>
    <property type="evidence" value="ECO:0007669"/>
    <property type="project" value="UniProtKB-KW"/>
</dbReference>
<evidence type="ECO:0000259" key="3">
    <source>
        <dbReference type="PROSITE" id="PS50158"/>
    </source>
</evidence>
<dbReference type="InterPro" id="IPR043502">
    <property type="entry name" value="DNA/RNA_pol_sf"/>
</dbReference>
<dbReference type="EMBL" id="QGNW01002594">
    <property type="protein sequence ID" value="RVW15908.1"/>
    <property type="molecule type" value="Genomic_DNA"/>
</dbReference>
<name>A0A438BY84_VITVI</name>
<dbReference type="InterPro" id="IPR001878">
    <property type="entry name" value="Znf_CCHC"/>
</dbReference>
<dbReference type="SMART" id="SM00343">
    <property type="entry name" value="ZnF_C2HC"/>
    <property type="match status" value="1"/>
</dbReference>
<dbReference type="GO" id="GO:0015074">
    <property type="term" value="P:DNA integration"/>
    <property type="evidence" value="ECO:0007669"/>
    <property type="project" value="InterPro"/>
</dbReference>
<dbReference type="Pfam" id="PF07727">
    <property type="entry name" value="RVT_2"/>
    <property type="match status" value="1"/>
</dbReference>
<feature type="region of interest" description="Disordered" evidence="2">
    <location>
        <begin position="307"/>
        <end position="356"/>
    </location>
</feature>
<keyword evidence="1" id="KW-0862">Zinc</keyword>
<keyword evidence="1" id="KW-0479">Metal-binding</keyword>
<protein>
    <submittedName>
        <fullName evidence="5">Retrovirus-related Pol polyprotein from transposon TNT 1-94</fullName>
    </submittedName>
</protein>
<accession>A0A438BY84</accession>
<dbReference type="SUPFAM" id="SSF53098">
    <property type="entry name" value="Ribonuclease H-like"/>
    <property type="match status" value="1"/>
</dbReference>
<dbReference type="Pfam" id="PF25597">
    <property type="entry name" value="SH3_retrovirus"/>
    <property type="match status" value="1"/>
</dbReference>
<dbReference type="InterPro" id="IPR057670">
    <property type="entry name" value="SH3_retrovirus"/>
</dbReference>
<dbReference type="InterPro" id="IPR013103">
    <property type="entry name" value="RVT_2"/>
</dbReference>
<dbReference type="Proteomes" id="UP000288805">
    <property type="component" value="Unassembled WGS sequence"/>
</dbReference>
<feature type="domain" description="Integrase catalytic" evidence="4">
    <location>
        <begin position="98"/>
        <end position="269"/>
    </location>
</feature>
<dbReference type="CDD" id="cd09272">
    <property type="entry name" value="RNase_HI_RT_Ty1"/>
    <property type="match status" value="1"/>
</dbReference>
<feature type="region of interest" description="Disordered" evidence="2">
    <location>
        <begin position="35"/>
        <end position="57"/>
    </location>
</feature>
<keyword evidence="1" id="KW-0863">Zinc-finger</keyword>
<evidence type="ECO:0000313" key="5">
    <source>
        <dbReference type="EMBL" id="RVW15908.1"/>
    </source>
</evidence>
<dbReference type="PROSITE" id="PS50158">
    <property type="entry name" value="ZF_CCHC"/>
    <property type="match status" value="1"/>
</dbReference>
<dbReference type="AlphaFoldDB" id="A0A438BY84"/>
<dbReference type="SUPFAM" id="SSF56672">
    <property type="entry name" value="DNA/RNA polymerases"/>
    <property type="match status" value="1"/>
</dbReference>
<dbReference type="InterPro" id="IPR036875">
    <property type="entry name" value="Znf_CCHC_sf"/>
</dbReference>
<comment type="caution">
    <text evidence="5">The sequence shown here is derived from an EMBL/GenBank/DDBJ whole genome shotgun (WGS) entry which is preliminary data.</text>
</comment>
<gene>
    <name evidence="5" type="primary">POLX_3943</name>
    <name evidence="5" type="ORF">CK203_073058</name>
</gene>
<dbReference type="InterPro" id="IPR001584">
    <property type="entry name" value="Integrase_cat-core"/>
</dbReference>
<dbReference type="Gene3D" id="3.30.420.10">
    <property type="entry name" value="Ribonuclease H-like superfamily/Ribonuclease H"/>
    <property type="match status" value="1"/>
</dbReference>
<dbReference type="GO" id="GO:0003676">
    <property type="term" value="F:nucleic acid binding"/>
    <property type="evidence" value="ECO:0007669"/>
    <property type="project" value="InterPro"/>
</dbReference>
<feature type="compositionally biased region" description="Basic and acidic residues" evidence="2">
    <location>
        <begin position="315"/>
        <end position="328"/>
    </location>
</feature>
<reference evidence="5 6" key="1">
    <citation type="journal article" date="2018" name="PLoS Genet.">
        <title>Population sequencing reveals clonal diversity and ancestral inbreeding in the grapevine cultivar Chardonnay.</title>
        <authorList>
            <person name="Roach M.J."/>
            <person name="Johnson D.L."/>
            <person name="Bohlmann J."/>
            <person name="van Vuuren H.J."/>
            <person name="Jones S.J."/>
            <person name="Pretorius I.S."/>
            <person name="Schmidt S.A."/>
            <person name="Borneman A.R."/>
        </authorList>
    </citation>
    <scope>NUCLEOTIDE SEQUENCE [LARGE SCALE GENOMIC DNA]</scope>
    <source>
        <strain evidence="6">cv. Chardonnay</strain>
        <tissue evidence="5">Leaf</tissue>
    </source>
</reference>
<proteinExistence type="predicted"/>
<dbReference type="Pfam" id="PF00098">
    <property type="entry name" value="zf-CCHC"/>
    <property type="match status" value="1"/>
</dbReference>
<dbReference type="PROSITE" id="PS50994">
    <property type="entry name" value="INTEGRASE"/>
    <property type="match status" value="1"/>
</dbReference>
<evidence type="ECO:0000256" key="2">
    <source>
        <dbReference type="SAM" id="MobiDB-lite"/>
    </source>
</evidence>
<dbReference type="PANTHER" id="PTHR11439">
    <property type="entry name" value="GAG-POL-RELATED RETROTRANSPOSON"/>
    <property type="match status" value="1"/>
</dbReference>
<evidence type="ECO:0000313" key="6">
    <source>
        <dbReference type="Proteomes" id="UP000288805"/>
    </source>
</evidence>
<evidence type="ECO:0000259" key="4">
    <source>
        <dbReference type="PROSITE" id="PS50994"/>
    </source>
</evidence>
<dbReference type="InterPro" id="IPR012337">
    <property type="entry name" value="RNaseH-like_sf"/>
</dbReference>